<dbReference type="InterPro" id="IPR051081">
    <property type="entry name" value="HTH_MetalResp_TranReg"/>
</dbReference>
<comment type="caution">
    <text evidence="5">The sequence shown here is derived from an EMBL/GenBank/DDBJ whole genome shotgun (WGS) entry which is preliminary data.</text>
</comment>
<dbReference type="PANTHER" id="PTHR33154">
    <property type="entry name" value="TRANSCRIPTIONAL REGULATOR, ARSR FAMILY"/>
    <property type="match status" value="1"/>
</dbReference>
<dbReference type="InterPro" id="IPR001845">
    <property type="entry name" value="HTH_ArsR_DNA-bd_dom"/>
</dbReference>
<reference evidence="5 6" key="1">
    <citation type="submission" date="2020-08" db="EMBL/GenBank/DDBJ databases">
        <title>Genomic Encyclopedia of Type Strains, Phase IV (KMG-IV): sequencing the most valuable type-strain genomes for metagenomic binning, comparative biology and taxonomic classification.</title>
        <authorList>
            <person name="Goeker M."/>
        </authorList>
    </citation>
    <scope>NUCLEOTIDE SEQUENCE [LARGE SCALE GENOMIC DNA]</scope>
    <source>
        <strain evidence="5 6">DSM 26376</strain>
    </source>
</reference>
<evidence type="ECO:0000256" key="3">
    <source>
        <dbReference type="ARBA" id="ARBA00023163"/>
    </source>
</evidence>
<evidence type="ECO:0000256" key="1">
    <source>
        <dbReference type="ARBA" id="ARBA00023015"/>
    </source>
</evidence>
<accession>A0A7W8MFP6</accession>
<dbReference type="Gene3D" id="1.10.10.10">
    <property type="entry name" value="Winged helix-like DNA-binding domain superfamily/Winged helix DNA-binding domain"/>
    <property type="match status" value="1"/>
</dbReference>
<dbReference type="InterPro" id="IPR036388">
    <property type="entry name" value="WH-like_DNA-bd_sf"/>
</dbReference>
<dbReference type="CDD" id="cd00090">
    <property type="entry name" value="HTH_ARSR"/>
    <property type="match status" value="1"/>
</dbReference>
<feature type="domain" description="HTH arsR-type" evidence="4">
    <location>
        <begin position="18"/>
        <end position="119"/>
    </location>
</feature>
<keyword evidence="6" id="KW-1185">Reference proteome</keyword>
<dbReference type="SUPFAM" id="SSF46785">
    <property type="entry name" value="Winged helix' DNA-binding domain"/>
    <property type="match status" value="1"/>
</dbReference>
<dbReference type="GO" id="GO:0003677">
    <property type="term" value="F:DNA binding"/>
    <property type="evidence" value="ECO:0007669"/>
    <property type="project" value="UniProtKB-KW"/>
</dbReference>
<dbReference type="AlphaFoldDB" id="A0A7W8MFP6"/>
<organism evidence="5 6">
    <name type="scientific">Rhizobium rosettiformans</name>
    <dbReference type="NCBI Taxonomy" id="1368430"/>
    <lineage>
        <taxon>Bacteria</taxon>
        <taxon>Pseudomonadati</taxon>
        <taxon>Pseudomonadota</taxon>
        <taxon>Alphaproteobacteria</taxon>
        <taxon>Hyphomicrobiales</taxon>
        <taxon>Rhizobiaceae</taxon>
        <taxon>Rhizobium/Agrobacterium group</taxon>
        <taxon>Rhizobium</taxon>
    </lineage>
</organism>
<evidence type="ECO:0000313" key="6">
    <source>
        <dbReference type="Proteomes" id="UP000550895"/>
    </source>
</evidence>
<evidence type="ECO:0000259" key="4">
    <source>
        <dbReference type="PROSITE" id="PS50987"/>
    </source>
</evidence>
<sequence>MSSPFGAANMLIIEGYGLDTMKLDFETAMKALSHPARMEFLIWLRDPEKYFGLSAESAAHGVMAGKFEIGGMSQSAVSGHLHILLRAGFLTSRRIGQHVFYRRNEEAIAEFKGWLVDQI</sequence>
<dbReference type="Proteomes" id="UP000550895">
    <property type="component" value="Unassembled WGS sequence"/>
</dbReference>
<dbReference type="PROSITE" id="PS50987">
    <property type="entry name" value="HTH_ARSR_2"/>
    <property type="match status" value="1"/>
</dbReference>
<dbReference type="InterPro" id="IPR036390">
    <property type="entry name" value="WH_DNA-bd_sf"/>
</dbReference>
<dbReference type="EMBL" id="JACHGA010000029">
    <property type="protein sequence ID" value="MBB5278695.1"/>
    <property type="molecule type" value="Genomic_DNA"/>
</dbReference>
<protein>
    <submittedName>
        <fullName evidence="5">ArsR family transcriptional regulator</fullName>
    </submittedName>
</protein>
<dbReference type="InterPro" id="IPR011991">
    <property type="entry name" value="ArsR-like_HTH"/>
</dbReference>
<dbReference type="GO" id="GO:0003700">
    <property type="term" value="F:DNA-binding transcription factor activity"/>
    <property type="evidence" value="ECO:0007669"/>
    <property type="project" value="InterPro"/>
</dbReference>
<gene>
    <name evidence="5" type="ORF">HNR26_004808</name>
</gene>
<name>A0A7W8MFP6_9HYPH</name>
<keyword evidence="3" id="KW-0804">Transcription</keyword>
<evidence type="ECO:0000256" key="2">
    <source>
        <dbReference type="ARBA" id="ARBA00023125"/>
    </source>
</evidence>
<evidence type="ECO:0000313" key="5">
    <source>
        <dbReference type="EMBL" id="MBB5278695.1"/>
    </source>
</evidence>
<dbReference type="SMART" id="SM00418">
    <property type="entry name" value="HTH_ARSR"/>
    <property type="match status" value="1"/>
</dbReference>
<proteinExistence type="predicted"/>
<dbReference type="PANTHER" id="PTHR33154:SF33">
    <property type="entry name" value="TRANSCRIPTIONAL REPRESSOR SDPR"/>
    <property type="match status" value="1"/>
</dbReference>
<keyword evidence="1" id="KW-0805">Transcription regulation</keyword>
<keyword evidence="2" id="KW-0238">DNA-binding</keyword>